<comment type="caution">
    <text evidence="6">The sequence shown here is derived from an EMBL/GenBank/DDBJ whole genome shotgun (WGS) entry which is preliminary data.</text>
</comment>
<dbReference type="InterPro" id="IPR005471">
    <property type="entry name" value="Tscrpt_reg_IclR_N"/>
</dbReference>
<feature type="domain" description="IclR-ED" evidence="5">
    <location>
        <begin position="83"/>
        <end position="267"/>
    </location>
</feature>
<keyword evidence="3" id="KW-0804">Transcription</keyword>
<dbReference type="Gene3D" id="1.10.10.10">
    <property type="entry name" value="Winged helix-like DNA-binding domain superfamily/Winged helix DNA-binding domain"/>
    <property type="match status" value="1"/>
</dbReference>
<dbReference type="PROSITE" id="PS51077">
    <property type="entry name" value="HTH_ICLR"/>
    <property type="match status" value="1"/>
</dbReference>
<dbReference type="InterPro" id="IPR050707">
    <property type="entry name" value="HTH_MetabolicPath_Reg"/>
</dbReference>
<dbReference type="RefSeq" id="WP_223988058.1">
    <property type="nucleotide sequence ID" value="NZ_CAJZAG010000004.1"/>
</dbReference>
<protein>
    <submittedName>
        <fullName evidence="6">HTH-type transcriptional regulator XynR</fullName>
    </submittedName>
</protein>
<sequence length="273" mass="29132">MPKSSYDPLSAPGQPPLKTTAPAVVRAVQVLDALAAAPQPVSLADLARATGAPKSSLHGLCETLVHLHLVKRLPDGTMALGPHVMGWANAFLSQTQITEEFRTLWEATEAFGEATVTLSMLDDTEVVYLACRNGNRPLGVTFRIGMRLPAPYTATGKAILSTLPPEVVRALLVDRWPDPLTRASVATPDALAIELDTVRALGYSTDNGQMREGMTCFGAPVFDTSGHQAVGAIAVSYLSNEIDTATAVRVGPRVRDLADKLSARLGHRKVLKF</sequence>
<dbReference type="PANTHER" id="PTHR30136:SF24">
    <property type="entry name" value="HTH-TYPE TRANSCRIPTIONAL REPRESSOR ALLR"/>
    <property type="match status" value="1"/>
</dbReference>
<evidence type="ECO:0000256" key="3">
    <source>
        <dbReference type="ARBA" id="ARBA00023163"/>
    </source>
</evidence>
<accession>A0ABM8WV59</accession>
<dbReference type="SMART" id="SM00346">
    <property type="entry name" value="HTH_ICLR"/>
    <property type="match status" value="1"/>
</dbReference>
<keyword evidence="2" id="KW-0238">DNA-binding</keyword>
<dbReference type="InterPro" id="IPR036390">
    <property type="entry name" value="WH_DNA-bd_sf"/>
</dbReference>
<reference evidence="6 7" key="1">
    <citation type="submission" date="2021-08" db="EMBL/GenBank/DDBJ databases">
        <authorList>
            <person name="Peeters C."/>
        </authorList>
    </citation>
    <scope>NUCLEOTIDE SEQUENCE [LARGE SCALE GENOMIC DNA]</scope>
    <source>
        <strain evidence="6 7">LMG 32289</strain>
    </source>
</reference>
<name>A0ABM8WV59_9BURK</name>
<dbReference type="Proteomes" id="UP000706525">
    <property type="component" value="Unassembled WGS sequence"/>
</dbReference>
<evidence type="ECO:0000259" key="4">
    <source>
        <dbReference type="PROSITE" id="PS51077"/>
    </source>
</evidence>
<evidence type="ECO:0000313" key="7">
    <source>
        <dbReference type="Proteomes" id="UP000706525"/>
    </source>
</evidence>
<dbReference type="InterPro" id="IPR014757">
    <property type="entry name" value="Tscrpt_reg_IclR_C"/>
</dbReference>
<evidence type="ECO:0000256" key="1">
    <source>
        <dbReference type="ARBA" id="ARBA00023015"/>
    </source>
</evidence>
<dbReference type="EMBL" id="CAJZAG010000004">
    <property type="protein sequence ID" value="CAG9171363.1"/>
    <property type="molecule type" value="Genomic_DNA"/>
</dbReference>
<evidence type="ECO:0000259" key="5">
    <source>
        <dbReference type="PROSITE" id="PS51078"/>
    </source>
</evidence>
<dbReference type="Pfam" id="PF01614">
    <property type="entry name" value="IclR_C"/>
    <property type="match status" value="1"/>
</dbReference>
<evidence type="ECO:0000256" key="2">
    <source>
        <dbReference type="ARBA" id="ARBA00023125"/>
    </source>
</evidence>
<dbReference type="InterPro" id="IPR029016">
    <property type="entry name" value="GAF-like_dom_sf"/>
</dbReference>
<proteinExistence type="predicted"/>
<evidence type="ECO:0000313" key="6">
    <source>
        <dbReference type="EMBL" id="CAG9171363.1"/>
    </source>
</evidence>
<dbReference type="PANTHER" id="PTHR30136">
    <property type="entry name" value="HELIX-TURN-HELIX TRANSCRIPTIONAL REGULATOR, ICLR FAMILY"/>
    <property type="match status" value="1"/>
</dbReference>
<dbReference type="SUPFAM" id="SSF55781">
    <property type="entry name" value="GAF domain-like"/>
    <property type="match status" value="1"/>
</dbReference>
<dbReference type="SUPFAM" id="SSF46785">
    <property type="entry name" value="Winged helix' DNA-binding domain"/>
    <property type="match status" value="1"/>
</dbReference>
<dbReference type="InterPro" id="IPR036388">
    <property type="entry name" value="WH-like_DNA-bd_sf"/>
</dbReference>
<keyword evidence="7" id="KW-1185">Reference proteome</keyword>
<dbReference type="Gene3D" id="3.30.450.40">
    <property type="match status" value="1"/>
</dbReference>
<gene>
    <name evidence="6" type="primary">xynR_3</name>
    <name evidence="6" type="ORF">LMG32289_02325</name>
</gene>
<dbReference type="Pfam" id="PF09339">
    <property type="entry name" value="HTH_IclR"/>
    <property type="match status" value="1"/>
</dbReference>
<organism evidence="6 7">
    <name type="scientific">Cupriavidus pampae</name>
    <dbReference type="NCBI Taxonomy" id="659251"/>
    <lineage>
        <taxon>Bacteria</taxon>
        <taxon>Pseudomonadati</taxon>
        <taxon>Pseudomonadota</taxon>
        <taxon>Betaproteobacteria</taxon>
        <taxon>Burkholderiales</taxon>
        <taxon>Burkholderiaceae</taxon>
        <taxon>Cupriavidus</taxon>
    </lineage>
</organism>
<feature type="domain" description="HTH iclR-type" evidence="4">
    <location>
        <begin position="21"/>
        <end position="82"/>
    </location>
</feature>
<keyword evidence="1" id="KW-0805">Transcription regulation</keyword>
<dbReference type="PROSITE" id="PS51078">
    <property type="entry name" value="ICLR_ED"/>
    <property type="match status" value="1"/>
</dbReference>